<proteinExistence type="predicted"/>
<comment type="caution">
    <text evidence="1">The sequence shown here is derived from an EMBL/GenBank/DDBJ whole genome shotgun (WGS) entry which is preliminary data.</text>
</comment>
<name>A0ACB8V9C8_9TELE</name>
<keyword evidence="2" id="KW-1185">Reference proteome</keyword>
<evidence type="ECO:0000313" key="1">
    <source>
        <dbReference type="EMBL" id="KAI3352173.1"/>
    </source>
</evidence>
<protein>
    <submittedName>
        <fullName evidence="1">Uncharacterized protein</fullName>
    </submittedName>
</protein>
<evidence type="ECO:0000313" key="2">
    <source>
        <dbReference type="Proteomes" id="UP000831701"/>
    </source>
</evidence>
<organism evidence="1 2">
    <name type="scientific">Scortum barcoo</name>
    <name type="common">barcoo grunter</name>
    <dbReference type="NCBI Taxonomy" id="214431"/>
    <lineage>
        <taxon>Eukaryota</taxon>
        <taxon>Metazoa</taxon>
        <taxon>Chordata</taxon>
        <taxon>Craniata</taxon>
        <taxon>Vertebrata</taxon>
        <taxon>Euteleostomi</taxon>
        <taxon>Actinopterygii</taxon>
        <taxon>Neopterygii</taxon>
        <taxon>Teleostei</taxon>
        <taxon>Neoteleostei</taxon>
        <taxon>Acanthomorphata</taxon>
        <taxon>Eupercaria</taxon>
        <taxon>Centrarchiformes</taxon>
        <taxon>Terapontoidei</taxon>
        <taxon>Terapontidae</taxon>
        <taxon>Scortum</taxon>
    </lineage>
</organism>
<dbReference type="Proteomes" id="UP000831701">
    <property type="component" value="Chromosome 24"/>
</dbReference>
<gene>
    <name evidence="1" type="ORF">L3Q82_020982</name>
</gene>
<accession>A0ACB8V9C8</accession>
<sequence>MERVCRTIVVKKELSRKAKLSPFTGQSHAPTLTYGHEFWVPKHLRNTFSPKIALLDGINWASSTTVRNLRVFYLIRICPSTPILSIFQGQIVQVAGRQSGTWNKVNGTIVRTVTGKSESLTFAEDLFKIVVNFRDACEINWVQGTQRCDRDSSCRR</sequence>
<reference evidence="1" key="1">
    <citation type="submission" date="2022-04" db="EMBL/GenBank/DDBJ databases">
        <title>Jade perch genome.</title>
        <authorList>
            <person name="Chao B."/>
        </authorList>
    </citation>
    <scope>NUCLEOTIDE SEQUENCE</scope>
    <source>
        <strain evidence="1">CB-2022</strain>
    </source>
</reference>
<dbReference type="EMBL" id="CM041554">
    <property type="protein sequence ID" value="KAI3352173.1"/>
    <property type="molecule type" value="Genomic_DNA"/>
</dbReference>